<evidence type="ECO:0000256" key="3">
    <source>
        <dbReference type="ARBA" id="ARBA00022764"/>
    </source>
</evidence>
<comment type="subcellular location">
    <subcellularLocation>
        <location evidence="4">Periplasm</location>
    </subcellularLocation>
</comment>
<dbReference type="GO" id="GO:0017089">
    <property type="term" value="F:glycolipid transfer activity"/>
    <property type="evidence" value="ECO:0007669"/>
    <property type="project" value="TreeGrafter"/>
</dbReference>
<comment type="caution">
    <text evidence="7">The sequence shown here is derived from an EMBL/GenBank/DDBJ whole genome shotgun (WGS) entry which is preliminary data.</text>
</comment>
<keyword evidence="3 4" id="KW-0574">Periplasm</keyword>
<evidence type="ECO:0000256" key="4">
    <source>
        <dbReference type="HAMAP-Rule" id="MF_01914"/>
    </source>
</evidence>
<dbReference type="Gene3D" id="2.60.450.10">
    <property type="entry name" value="Lipopolysaccharide (LPS) transport protein A like domain"/>
    <property type="match status" value="1"/>
</dbReference>
<dbReference type="AlphaFoldDB" id="A0A4Z0BTJ4"/>
<dbReference type="GO" id="GO:0009279">
    <property type="term" value="C:cell outer membrane"/>
    <property type="evidence" value="ECO:0007669"/>
    <property type="project" value="TreeGrafter"/>
</dbReference>
<dbReference type="Pfam" id="PF03968">
    <property type="entry name" value="LptD_N"/>
    <property type="match status" value="1"/>
</dbReference>
<dbReference type="HAMAP" id="MF_01914">
    <property type="entry name" value="LPS_assembly_LptA"/>
    <property type="match status" value="1"/>
</dbReference>
<organism evidence="7 8">
    <name type="scientific">Ramlibacter humi</name>
    <dbReference type="NCBI Taxonomy" id="2530451"/>
    <lineage>
        <taxon>Bacteria</taxon>
        <taxon>Pseudomonadati</taxon>
        <taxon>Pseudomonadota</taxon>
        <taxon>Betaproteobacteria</taxon>
        <taxon>Burkholderiales</taxon>
        <taxon>Comamonadaceae</taxon>
        <taxon>Ramlibacter</taxon>
    </lineage>
</organism>
<dbReference type="RefSeq" id="WP_135249840.1">
    <property type="nucleotide sequence ID" value="NZ_SMLK01000003.1"/>
</dbReference>
<gene>
    <name evidence="4 7" type="primary">lptA</name>
    <name evidence="7" type="ORF">EZ216_11130</name>
</gene>
<dbReference type="PANTHER" id="PTHR36504:SF1">
    <property type="entry name" value="LIPOPOLYSACCHARIDE EXPORT SYSTEM PROTEIN LPTA"/>
    <property type="match status" value="1"/>
</dbReference>
<evidence type="ECO:0000256" key="2">
    <source>
        <dbReference type="ARBA" id="ARBA00022729"/>
    </source>
</evidence>
<evidence type="ECO:0000313" key="7">
    <source>
        <dbReference type="EMBL" id="TFZ01740.1"/>
    </source>
</evidence>
<name>A0A4Z0BTJ4_9BURK</name>
<dbReference type="GO" id="GO:0015920">
    <property type="term" value="P:lipopolysaccharide transport"/>
    <property type="evidence" value="ECO:0007669"/>
    <property type="project" value="UniProtKB-UniRule"/>
</dbReference>
<reference evidence="7 8" key="1">
    <citation type="submission" date="2019-03" db="EMBL/GenBank/DDBJ databases">
        <title>Ramlibacter sp. 18x22-1, whole genome shotgun sequence.</title>
        <authorList>
            <person name="Zhang X."/>
            <person name="Feng G."/>
            <person name="Zhu H."/>
        </authorList>
    </citation>
    <scope>NUCLEOTIDE SEQUENCE [LARGE SCALE GENOMIC DNA]</scope>
    <source>
        <strain evidence="7 8">18x22-1</strain>
    </source>
</reference>
<comment type="subunit">
    <text evidence="4">Component of the lipopolysaccharide transport and assembly complex.</text>
</comment>
<comment type="similarity">
    <text evidence="4">Belongs to the LptA family.</text>
</comment>
<evidence type="ECO:0000259" key="6">
    <source>
        <dbReference type="Pfam" id="PF03968"/>
    </source>
</evidence>
<evidence type="ECO:0000313" key="8">
    <source>
        <dbReference type="Proteomes" id="UP000297839"/>
    </source>
</evidence>
<dbReference type="InterPro" id="IPR052037">
    <property type="entry name" value="LPS_export_LptA"/>
</dbReference>
<feature type="compositionally biased region" description="Low complexity" evidence="5">
    <location>
        <begin position="176"/>
        <end position="187"/>
    </location>
</feature>
<feature type="region of interest" description="Disordered" evidence="5">
    <location>
        <begin position="156"/>
        <end position="206"/>
    </location>
</feature>
<evidence type="ECO:0000256" key="1">
    <source>
        <dbReference type="ARBA" id="ARBA00022448"/>
    </source>
</evidence>
<accession>A0A4Z0BTJ4</accession>
<feature type="domain" description="Organic solvent tolerance-like N-terminal" evidence="6">
    <location>
        <begin position="32"/>
        <end position="148"/>
    </location>
</feature>
<dbReference type="OrthoDB" id="5294855at2"/>
<keyword evidence="8" id="KW-1185">Reference proteome</keyword>
<dbReference type="PANTHER" id="PTHR36504">
    <property type="entry name" value="LIPOPOLYSACCHARIDE EXPORT SYSTEM PROTEIN LPTA"/>
    <property type="match status" value="1"/>
</dbReference>
<keyword evidence="1 4" id="KW-0813">Transport</keyword>
<protein>
    <recommendedName>
        <fullName evidence="4">Lipopolysaccharide export system protein LptA</fullName>
    </recommendedName>
</protein>
<proteinExistence type="inferred from homology"/>
<keyword evidence="2 4" id="KW-0732">Signal</keyword>
<feature type="chain" id="PRO_5021522044" description="Lipopolysaccharide export system protein LptA" evidence="4">
    <location>
        <begin position="23"/>
        <end position="206"/>
    </location>
</feature>
<dbReference type="EMBL" id="SMLK01000003">
    <property type="protein sequence ID" value="TFZ01740.1"/>
    <property type="molecule type" value="Genomic_DNA"/>
</dbReference>
<dbReference type="GO" id="GO:0001530">
    <property type="term" value="F:lipopolysaccharide binding"/>
    <property type="evidence" value="ECO:0007669"/>
    <property type="project" value="InterPro"/>
</dbReference>
<dbReference type="GO" id="GO:0030288">
    <property type="term" value="C:outer membrane-bounded periplasmic space"/>
    <property type="evidence" value="ECO:0007669"/>
    <property type="project" value="TreeGrafter"/>
</dbReference>
<dbReference type="GO" id="GO:0043165">
    <property type="term" value="P:Gram-negative-bacterium-type cell outer membrane assembly"/>
    <property type="evidence" value="ECO:0007669"/>
    <property type="project" value="UniProtKB-UniRule"/>
</dbReference>
<evidence type="ECO:0000256" key="5">
    <source>
        <dbReference type="SAM" id="MobiDB-lite"/>
    </source>
</evidence>
<feature type="signal peptide" evidence="4">
    <location>
        <begin position="1"/>
        <end position="22"/>
    </location>
</feature>
<sequence length="206" mass="22297" precursor="true">MKPAFRATLLALGLASVLSAFAEKADRNQPMNVEADALRYDDLRQTSVFSGRVVLTKGTILIRGARVDVRQDPEGYQYGVVTAEPGQRAFYRQKREGVDEYIEGEGEVIEYDGKADRVKFIRRAEMRRYRGANLTDEMVGSLITYDNPTDVFTVDGGPTSPNAGGRIRAVLSPKDAASAPANGAPRPGAAPPAPLRPSATLGGERK</sequence>
<comment type="function">
    <text evidence="4">Involved in the assembly of lipopolysaccharide (LPS). Required for the translocation of LPS from the inner membrane to the outer membrane.</text>
</comment>
<dbReference type="InterPro" id="IPR014340">
    <property type="entry name" value="LptA"/>
</dbReference>
<dbReference type="InterPro" id="IPR005653">
    <property type="entry name" value="OstA-like_N"/>
</dbReference>
<dbReference type="Proteomes" id="UP000297839">
    <property type="component" value="Unassembled WGS sequence"/>
</dbReference>
<dbReference type="NCBIfam" id="TIGR03002">
    <property type="entry name" value="outer_YhbN_LptA"/>
    <property type="match status" value="1"/>
</dbReference>